<dbReference type="RefSeq" id="WP_084121896.1">
    <property type="nucleotide sequence ID" value="NZ_LT838813.1"/>
</dbReference>
<feature type="domain" description="Glycosyl transferase family 1" evidence="1">
    <location>
        <begin position="189"/>
        <end position="341"/>
    </location>
</feature>
<keyword evidence="3" id="KW-1185">Reference proteome</keyword>
<accession>A0A1W2H8F1</accession>
<sequence length="373" mass="43276">MQLSKITIASVLKPVKDTRAYYRFGLSLRETNKYKINIIGFSTKKESSDKFINFISLYSKERNNYSRIFLNLKLIKLLFQDKPKVLIVSTFELLPAAVFSKFFLGFKLIYDVQENYSLNISQNKTLSGFKKDAALILINFIELGSRYFVDHFFFAERCYREELKKFKPHSILENRFYGKLKVKEPYYLNPENTLTFLMSGTLTEVYGILNGIQWFKAIHRHFPKSRLLIMGHVPLESFMENLSEAVSGYPQIQLTASNTPLEYEKILNAYNEADIILMPYHQIPSISPKIPSKLYESLALGKPCLISPNQKWNQIVAQYPGGMEIDFSDMKNCKSTFDLFLAKKFFVSSPGNEVLWSSQETEFLEVIERLSCK</sequence>
<dbReference type="GO" id="GO:0016757">
    <property type="term" value="F:glycosyltransferase activity"/>
    <property type="evidence" value="ECO:0007669"/>
    <property type="project" value="InterPro"/>
</dbReference>
<dbReference type="STRING" id="758820.SAMN00777080_3791"/>
<dbReference type="OrthoDB" id="925984at2"/>
<dbReference type="Proteomes" id="UP000192333">
    <property type="component" value="Chromosome I"/>
</dbReference>
<name>A0A1W2H8F1_9BACT</name>
<evidence type="ECO:0000259" key="1">
    <source>
        <dbReference type="Pfam" id="PF00534"/>
    </source>
</evidence>
<dbReference type="Gene3D" id="3.40.50.2000">
    <property type="entry name" value="Glycogen Phosphorylase B"/>
    <property type="match status" value="1"/>
</dbReference>
<dbReference type="EMBL" id="LT838813">
    <property type="protein sequence ID" value="SMD45147.1"/>
    <property type="molecule type" value="Genomic_DNA"/>
</dbReference>
<evidence type="ECO:0000313" key="3">
    <source>
        <dbReference type="Proteomes" id="UP000192333"/>
    </source>
</evidence>
<gene>
    <name evidence="2" type="ORF">SAMN00777080_3791</name>
</gene>
<dbReference type="Pfam" id="PF00534">
    <property type="entry name" value="Glycos_transf_1"/>
    <property type="match status" value="1"/>
</dbReference>
<dbReference type="InterPro" id="IPR001296">
    <property type="entry name" value="Glyco_trans_1"/>
</dbReference>
<proteinExistence type="predicted"/>
<dbReference type="AlphaFoldDB" id="A0A1W2H8F1"/>
<reference evidence="3" key="1">
    <citation type="submission" date="2017-04" db="EMBL/GenBank/DDBJ databases">
        <authorList>
            <person name="Varghese N."/>
            <person name="Submissions S."/>
        </authorList>
    </citation>
    <scope>NUCLEOTIDE SEQUENCE [LARGE SCALE GENOMIC DNA]</scope>
    <source>
        <strain evidence="3">DSM 16537</strain>
    </source>
</reference>
<protein>
    <submittedName>
        <fullName evidence="2">Glycosyltransferase involved in cell wall bisynthesis</fullName>
    </submittedName>
</protein>
<keyword evidence="2" id="KW-0808">Transferase</keyword>
<evidence type="ECO:0000313" key="2">
    <source>
        <dbReference type="EMBL" id="SMD45147.1"/>
    </source>
</evidence>
<dbReference type="SUPFAM" id="SSF53756">
    <property type="entry name" value="UDP-Glycosyltransferase/glycogen phosphorylase"/>
    <property type="match status" value="1"/>
</dbReference>
<organism evidence="2 3">
    <name type="scientific">Aquiflexum balticum DSM 16537</name>
    <dbReference type="NCBI Taxonomy" id="758820"/>
    <lineage>
        <taxon>Bacteria</taxon>
        <taxon>Pseudomonadati</taxon>
        <taxon>Bacteroidota</taxon>
        <taxon>Cytophagia</taxon>
        <taxon>Cytophagales</taxon>
        <taxon>Cyclobacteriaceae</taxon>
        <taxon>Aquiflexum</taxon>
    </lineage>
</organism>